<keyword evidence="3" id="KW-1185">Reference proteome</keyword>
<feature type="transmembrane region" description="Helical" evidence="1">
    <location>
        <begin position="205"/>
        <end position="229"/>
    </location>
</feature>
<protein>
    <submittedName>
        <fullName evidence="2">DUF3526 domain-containing protein</fullName>
    </submittedName>
</protein>
<dbReference type="RefSeq" id="WP_133393911.1">
    <property type="nucleotide sequence ID" value="NZ_SMTG01000004.1"/>
</dbReference>
<sequence>MSAWGFEWKLLLRARIPVAGLALLAVLAIASLVSGVQRIDGQRAAIARIAGLQATDIAALKAQHGDSTDAGSAAYYTFHPTWHPPSALAFAAVGMRDVAPYMLRVRALGLEAQIHDGDIYNPELALAGRFDFAFLLTFLLPVFVLVLCHDLRSAETESGRERMLRSLPLRMPGLYLRRATVRGLALLACVGVPFLVLALSQGVPVLQIAGVLALGAAYIAFWIALALLVATRGWRSATNAATLATLWVAIALVLPALAHVAIERAIPVEQGAEIARAQREAVNHAWDIPREDTMQRFYARYPEWRDSAPLGTAFHYKWYLAFHQNGDDAVAPMAAAYRDGIERRTQAAATLGWLLPPVGLQAALTRMAGTDMQAHLAYQDRIRAFHADLRRHYYGYLFRDRPFRQADYADTPAFEPR</sequence>
<evidence type="ECO:0000313" key="2">
    <source>
        <dbReference type="EMBL" id="TDK30854.1"/>
    </source>
</evidence>
<keyword evidence="1" id="KW-0472">Membrane</keyword>
<reference evidence="2 3" key="1">
    <citation type="submission" date="2019-03" db="EMBL/GenBank/DDBJ databases">
        <title>Luteimonas zhaokaii sp.nov., isolated from the rectal contents of Plateau pika in Yushu, Qinghai Province, China.</title>
        <authorList>
            <person name="Zhang G."/>
        </authorList>
    </citation>
    <scope>NUCLEOTIDE SEQUENCE [LARGE SCALE GENOMIC DNA]</scope>
    <source>
        <strain evidence="2 3">THG-MD21</strain>
    </source>
</reference>
<feature type="transmembrane region" description="Helical" evidence="1">
    <location>
        <begin position="241"/>
        <end position="262"/>
    </location>
</feature>
<dbReference type="PANTHER" id="PTHR43471">
    <property type="entry name" value="ABC TRANSPORTER PERMEASE"/>
    <property type="match status" value="1"/>
</dbReference>
<dbReference type="OrthoDB" id="6016419at2"/>
<dbReference type="PANTHER" id="PTHR43471:SF1">
    <property type="entry name" value="ABC TRANSPORTER PERMEASE PROTEIN NOSY-RELATED"/>
    <property type="match status" value="1"/>
</dbReference>
<comment type="caution">
    <text evidence="2">The sequence shown here is derived from an EMBL/GenBank/DDBJ whole genome shotgun (WGS) entry which is preliminary data.</text>
</comment>
<keyword evidence="1" id="KW-1133">Transmembrane helix</keyword>
<dbReference type="AlphaFoldDB" id="A0A4V3ANE9"/>
<organism evidence="2 3">
    <name type="scientific">Luteimonas terrae</name>
    <dbReference type="NCBI Taxonomy" id="1530191"/>
    <lineage>
        <taxon>Bacteria</taxon>
        <taxon>Pseudomonadati</taxon>
        <taxon>Pseudomonadota</taxon>
        <taxon>Gammaproteobacteria</taxon>
        <taxon>Lysobacterales</taxon>
        <taxon>Lysobacteraceae</taxon>
        <taxon>Luteimonas</taxon>
    </lineage>
</organism>
<dbReference type="EMBL" id="SMTG01000004">
    <property type="protein sequence ID" value="TDK30854.1"/>
    <property type="molecule type" value="Genomic_DNA"/>
</dbReference>
<dbReference type="InterPro" id="IPR021913">
    <property type="entry name" value="DUF3526"/>
</dbReference>
<name>A0A4V3ANE9_9GAMM</name>
<feature type="transmembrane region" description="Helical" evidence="1">
    <location>
        <begin position="132"/>
        <end position="154"/>
    </location>
</feature>
<proteinExistence type="predicted"/>
<evidence type="ECO:0000313" key="3">
    <source>
        <dbReference type="Proteomes" id="UP000295543"/>
    </source>
</evidence>
<gene>
    <name evidence="2" type="ORF">E2F49_10970</name>
</gene>
<evidence type="ECO:0000256" key="1">
    <source>
        <dbReference type="SAM" id="Phobius"/>
    </source>
</evidence>
<feature type="transmembrane region" description="Helical" evidence="1">
    <location>
        <begin position="175"/>
        <end position="199"/>
    </location>
</feature>
<keyword evidence="1" id="KW-0812">Transmembrane</keyword>
<dbReference type="Pfam" id="PF12040">
    <property type="entry name" value="DUF3526"/>
    <property type="match status" value="1"/>
</dbReference>
<dbReference type="Proteomes" id="UP000295543">
    <property type="component" value="Unassembled WGS sequence"/>
</dbReference>
<accession>A0A4V3ANE9</accession>